<dbReference type="Pfam" id="PF12706">
    <property type="entry name" value="Lactamase_B_2"/>
    <property type="match status" value="1"/>
</dbReference>
<proteinExistence type="predicted"/>
<evidence type="ECO:0000313" key="2">
    <source>
        <dbReference type="EMBL" id="QYF48747.1"/>
    </source>
</evidence>
<evidence type="ECO:0000313" key="3">
    <source>
        <dbReference type="Proteomes" id="UP000826014"/>
    </source>
</evidence>
<dbReference type="SUPFAM" id="SSF56281">
    <property type="entry name" value="Metallo-hydrolase/oxidoreductase"/>
    <property type="match status" value="1"/>
</dbReference>
<dbReference type="Gene3D" id="3.60.15.10">
    <property type="entry name" value="Ribonuclease Z/Hydroxyacylglutathione hydrolase-like"/>
    <property type="match status" value="1"/>
</dbReference>
<name>A0ABX8V5A1_9BACT</name>
<evidence type="ECO:0000259" key="1">
    <source>
        <dbReference type="Pfam" id="PF12706"/>
    </source>
</evidence>
<dbReference type="PIRSF" id="PIRSF038896">
    <property type="entry name" value="NAPE-PLD"/>
    <property type="match status" value="1"/>
</dbReference>
<accession>A0ABX8V5A1</accession>
<protein>
    <recommendedName>
        <fullName evidence="1">Metallo-beta-lactamase domain-containing protein</fullName>
    </recommendedName>
</protein>
<dbReference type="InterPro" id="IPR001279">
    <property type="entry name" value="Metallo-B-lactamas"/>
</dbReference>
<dbReference type="InterPro" id="IPR036866">
    <property type="entry name" value="RibonucZ/Hydroxyglut_hydro"/>
</dbReference>
<dbReference type="PANTHER" id="PTHR15032:SF4">
    <property type="entry name" value="N-ACYL-PHOSPHATIDYLETHANOLAMINE-HYDROLYZING PHOSPHOLIPASE D"/>
    <property type="match status" value="1"/>
</dbReference>
<dbReference type="InterPro" id="IPR024884">
    <property type="entry name" value="NAPE-PLD"/>
</dbReference>
<sequence length="328" mass="38577">MYNMYKQKKFTNPHEKNIRPDLKDILLWKLGYCDDEKLGNCAFFNPPIYQRQASFSNLFAVWINHSTFLIEIDGLRILTDPIWSKRCSPLSFLGPKRRHPPSISFDQLPIIHLILISHNHYDHLDKATVLVLAKHFPQATWMVPQRVKTWFDAQEIFPVYQCQWWQERVLGFSNRDSKRVKITAVPTQHFSGRKHWSLNDTLWVGWVLEFYDKDQLVKRIYFVGDTGYNPVDFKKIGKRFSPIDLSLIPIGSYSPRSFMRPVHINPEEAVMIHKKVGSKLSIGMHWKTFCLSDEPMNRPPYDLYVSLKKHQIDHSSFLTLPPGYAINF</sequence>
<organism evidence="2 3">
    <name type="scientific">Candidatus Rhabdochlamydia oedothoracis</name>
    <dbReference type="NCBI Taxonomy" id="2720720"/>
    <lineage>
        <taxon>Bacteria</taxon>
        <taxon>Pseudomonadati</taxon>
        <taxon>Chlamydiota</taxon>
        <taxon>Chlamydiia</taxon>
        <taxon>Parachlamydiales</taxon>
        <taxon>Candidatus Rhabdochlamydiaceae</taxon>
        <taxon>Candidatus Rhabdochlamydia</taxon>
    </lineage>
</organism>
<dbReference type="EMBL" id="CP075587">
    <property type="protein sequence ID" value="QYF48747.1"/>
    <property type="molecule type" value="Genomic_DNA"/>
</dbReference>
<dbReference type="PANTHER" id="PTHR15032">
    <property type="entry name" value="N-ACYL-PHOSPHATIDYLETHANOLAMINE-HYDROLYZING PHOSPHOLIPASE D"/>
    <property type="match status" value="1"/>
</dbReference>
<gene>
    <name evidence="2" type="ORF">RHABOEDO_000959</name>
</gene>
<feature type="domain" description="Metallo-beta-lactamase" evidence="1">
    <location>
        <begin position="76"/>
        <end position="286"/>
    </location>
</feature>
<keyword evidence="3" id="KW-1185">Reference proteome</keyword>
<reference evidence="2 3" key="1">
    <citation type="journal article" date="2022" name="bioRxiv">
        <title>Ecology and evolution of chlamydial symbionts of arthropods.</title>
        <authorList>
            <person name="Halter T."/>
            <person name="Koestlbacher S."/>
            <person name="Collingro A."/>
            <person name="Sixt B.S."/>
            <person name="Toenshoff E.R."/>
            <person name="Hendrickx F."/>
            <person name="Kostanjsek R."/>
            <person name="Horn M."/>
        </authorList>
    </citation>
    <scope>NUCLEOTIDE SEQUENCE [LARGE SCALE GENOMIC DNA]</scope>
    <source>
        <strain evidence="2">W744xW776</strain>
    </source>
</reference>
<dbReference type="Proteomes" id="UP000826014">
    <property type="component" value="Chromosome"/>
</dbReference>